<evidence type="ECO:0000256" key="4">
    <source>
        <dbReference type="ARBA" id="ARBA00022753"/>
    </source>
</evidence>
<dbReference type="GO" id="GO:0042147">
    <property type="term" value="P:retrograde transport, endosome to Golgi"/>
    <property type="evidence" value="ECO:0007669"/>
    <property type="project" value="InterPro"/>
</dbReference>
<dbReference type="InterPro" id="IPR038260">
    <property type="entry name" value="Vps53_C_sf"/>
</dbReference>
<organism evidence="9 10">
    <name type="scientific">Schizosaccharomyces osmophilus</name>
    <dbReference type="NCBI Taxonomy" id="2545709"/>
    <lineage>
        <taxon>Eukaryota</taxon>
        <taxon>Fungi</taxon>
        <taxon>Dikarya</taxon>
        <taxon>Ascomycota</taxon>
        <taxon>Taphrinomycotina</taxon>
        <taxon>Schizosaccharomycetes</taxon>
        <taxon>Schizosaccharomycetales</taxon>
        <taxon>Schizosaccharomycetaceae</taxon>
        <taxon>Schizosaccharomyces</taxon>
    </lineage>
</organism>
<dbReference type="EMBL" id="CP115611">
    <property type="protein sequence ID" value="WBW71306.1"/>
    <property type="molecule type" value="Genomic_DNA"/>
</dbReference>
<sequence length="758" mass="87905">MSDEQVEPIVLKNLGKDTFNHEDSFRSLFPSTTSIEQLKSIRGNLLKQLKQSQDDLGSLKNGYNESNNNLLVQKNDFNIAAKEVVGKLQCLQLTAEDTQSSIVQLTSEIKSLDLAKKNLTSSMTLLKRLQMLVTAYEKLRTLRQNRQIGEATSLMLATLQLLQFFKNYRSVERIASLSQSITEFQRSFYEQVFENFQLQFKKATSVRGGFNTASIETLHELCGFIDVNGKNCSNALKDWYCHHQLDGFLKIFRENEEAALLENFSRRYDWFFKLLQTYDDQHAHIFPPHWRMDFQLCLYFCNETKADLSKILKGKEISYQVFFTSIRHTLDFQNVLRKRFSRLLNENGLEESFKLQTVHMFESLSNEFNPYYKVYIDHEAKQLEALFNSFPSKAETSSEETNQILSSSMQLFQLYRKIMGHFLQFTRGPPLIGLKDLFGNWLKRYTETELLADLHSLSFSQYAIHLNTAEYIHRTTLELEKRFREVCHADLVEQMSFQKVIDNMLHSKSLLIKSCTKKFEDSIKTSLEPFGKMDFRNLDSVGDQSTYVSKAIHQMKLNADEFLGMIEQNTLARNFCDRVCESFTRQFFYYIYTIKPVSEIGAEQILLDLCSFKNFLLKMPSSKPDYTITDSYINHLTVFVGYIETLLKTLLTPSLPKEGIIQSYLFLIKDRSVSNFTIILDLKGVSKSEQSSYLQLFSSFVTKKNDLIDSSPIFLYLSPSTYTDLNSRSRLSLDLTPEASSRTLQNLGRLFTSKKKYG</sequence>
<comment type="similarity">
    <text evidence="3">Belongs to the VPS53 family.</text>
</comment>
<evidence type="ECO:0000259" key="8">
    <source>
        <dbReference type="Pfam" id="PF16854"/>
    </source>
</evidence>
<evidence type="ECO:0000256" key="2">
    <source>
        <dbReference type="ARBA" id="ARBA00004481"/>
    </source>
</evidence>
<dbReference type="PANTHER" id="PTHR12820">
    <property type="entry name" value="VACUOLAR SORTING PROTEIN 53"/>
    <property type="match status" value="1"/>
</dbReference>
<reference evidence="9 10" key="1">
    <citation type="journal article" date="2023" name="G3 (Bethesda)">
        <title>A high-quality reference genome for the fission yeast Schizosaccharomyces osmophilus.</title>
        <authorList>
            <person name="Jia G.S."/>
            <person name="Zhang W.C."/>
            <person name="Liang Y."/>
            <person name="Liu X.H."/>
            <person name="Rhind N."/>
            <person name="Pidoux A."/>
            <person name="Brysch-Herzberg M."/>
            <person name="Du L.L."/>
        </authorList>
    </citation>
    <scope>NUCLEOTIDE SEQUENCE [LARGE SCALE GENOMIC DNA]</scope>
    <source>
        <strain evidence="9 10">CBS 15793</strain>
    </source>
</reference>
<protein>
    <submittedName>
        <fullName evidence="9">GARP complex subunit Vps53</fullName>
    </submittedName>
</protein>
<dbReference type="Proteomes" id="UP001212411">
    <property type="component" value="Chromosome 1"/>
</dbReference>
<keyword evidence="4" id="KW-0967">Endosome</keyword>
<name>A0AAE9W7H0_9SCHI</name>
<dbReference type="GO" id="GO:0005829">
    <property type="term" value="C:cytosol"/>
    <property type="evidence" value="ECO:0007669"/>
    <property type="project" value="GOC"/>
</dbReference>
<evidence type="ECO:0000256" key="3">
    <source>
        <dbReference type="ARBA" id="ARBA00008628"/>
    </source>
</evidence>
<dbReference type="Gene3D" id="1.10.357.110">
    <property type="entry name" value="Vacuolar protein sorting-associated protein 53, C-terminus"/>
    <property type="match status" value="1"/>
</dbReference>
<comment type="subcellular location">
    <subcellularLocation>
        <location evidence="2">Endosome membrane</location>
        <topology evidence="2">Peripheral membrane protein</topology>
    </subcellularLocation>
    <subcellularLocation>
        <location evidence="1">Golgi apparatus</location>
        <location evidence="1">trans-Golgi network membrane</location>
        <topology evidence="1">Peripheral membrane protein</topology>
    </subcellularLocation>
</comment>
<evidence type="ECO:0000256" key="6">
    <source>
        <dbReference type="ARBA" id="ARBA00023136"/>
    </source>
</evidence>
<dbReference type="PANTHER" id="PTHR12820:SF0">
    <property type="entry name" value="VACUOLAR PROTEIN SORTING-ASSOCIATED PROTEIN 53 HOMOLOG"/>
    <property type="match status" value="1"/>
</dbReference>
<dbReference type="RefSeq" id="XP_056035549.1">
    <property type="nucleotide sequence ID" value="XM_056180743.1"/>
</dbReference>
<dbReference type="GO" id="GO:0010008">
    <property type="term" value="C:endosome membrane"/>
    <property type="evidence" value="ECO:0007669"/>
    <property type="project" value="UniProtKB-SubCell"/>
</dbReference>
<evidence type="ECO:0000259" key="7">
    <source>
        <dbReference type="Pfam" id="PF04100"/>
    </source>
</evidence>
<dbReference type="InterPro" id="IPR039766">
    <property type="entry name" value="Vps53"/>
</dbReference>
<feature type="domain" description="Vps53 C-terminal" evidence="8">
    <location>
        <begin position="603"/>
        <end position="685"/>
    </location>
</feature>
<evidence type="ECO:0000256" key="5">
    <source>
        <dbReference type="ARBA" id="ARBA00023034"/>
    </source>
</evidence>
<dbReference type="Pfam" id="PF16854">
    <property type="entry name" value="VPS53_C"/>
    <property type="match status" value="1"/>
</dbReference>
<dbReference type="Pfam" id="PF04100">
    <property type="entry name" value="Vps53_N"/>
    <property type="match status" value="1"/>
</dbReference>
<dbReference type="GeneID" id="80875432"/>
<dbReference type="KEGG" id="som:SOMG_01950"/>
<evidence type="ECO:0000313" key="9">
    <source>
        <dbReference type="EMBL" id="WBW71306.1"/>
    </source>
</evidence>
<dbReference type="InterPro" id="IPR031745">
    <property type="entry name" value="Vps53_C"/>
</dbReference>
<dbReference type="GO" id="GO:0000938">
    <property type="term" value="C:GARP complex"/>
    <property type="evidence" value="ECO:0007669"/>
    <property type="project" value="InterPro"/>
</dbReference>
<dbReference type="InterPro" id="IPR007234">
    <property type="entry name" value="Vps53_N"/>
</dbReference>
<keyword evidence="5" id="KW-0333">Golgi apparatus</keyword>
<accession>A0AAE9W7H0</accession>
<proteinExistence type="inferred from homology"/>
<keyword evidence="10" id="KW-1185">Reference proteome</keyword>
<dbReference type="AlphaFoldDB" id="A0AAE9W7H0"/>
<evidence type="ECO:0000256" key="1">
    <source>
        <dbReference type="ARBA" id="ARBA00004150"/>
    </source>
</evidence>
<gene>
    <name evidence="9" type="primary">vps53</name>
    <name evidence="9" type="ORF">SOMG_01950</name>
</gene>
<feature type="domain" description="Vps53 N-terminal" evidence="7">
    <location>
        <begin position="19"/>
        <end position="393"/>
    </location>
</feature>
<keyword evidence="6" id="KW-0472">Membrane</keyword>
<evidence type="ECO:0000313" key="10">
    <source>
        <dbReference type="Proteomes" id="UP001212411"/>
    </source>
</evidence>